<dbReference type="Proteomes" id="UP000295008">
    <property type="component" value="Unassembled WGS sequence"/>
</dbReference>
<comment type="caution">
    <text evidence="2">The sequence shown here is derived from an EMBL/GenBank/DDBJ whole genome shotgun (WGS) entry which is preliminary data.</text>
</comment>
<organism evidence="2 3">
    <name type="scientific">Hydrogenispora ethanolica</name>
    <dbReference type="NCBI Taxonomy" id="1082276"/>
    <lineage>
        <taxon>Bacteria</taxon>
        <taxon>Bacillati</taxon>
        <taxon>Bacillota</taxon>
        <taxon>Hydrogenispora</taxon>
    </lineage>
</organism>
<proteinExistence type="predicted"/>
<dbReference type="AlphaFoldDB" id="A0A4R1RMI2"/>
<keyword evidence="3" id="KW-1185">Reference proteome</keyword>
<reference evidence="2 3" key="1">
    <citation type="submission" date="2019-03" db="EMBL/GenBank/DDBJ databases">
        <title>Genomic Encyclopedia of Type Strains, Phase IV (KMG-IV): sequencing the most valuable type-strain genomes for metagenomic binning, comparative biology and taxonomic classification.</title>
        <authorList>
            <person name="Goeker M."/>
        </authorList>
    </citation>
    <scope>NUCLEOTIDE SEQUENCE [LARGE SCALE GENOMIC DNA]</scope>
    <source>
        <strain evidence="2 3">LX-B</strain>
    </source>
</reference>
<feature type="region of interest" description="Disordered" evidence="1">
    <location>
        <begin position="1"/>
        <end position="26"/>
    </location>
</feature>
<name>A0A4R1RMI2_HYDET</name>
<dbReference type="EMBL" id="SLUN01000014">
    <property type="protein sequence ID" value="TCL67396.1"/>
    <property type="molecule type" value="Genomic_DNA"/>
</dbReference>
<evidence type="ECO:0000313" key="2">
    <source>
        <dbReference type="EMBL" id="TCL67396.1"/>
    </source>
</evidence>
<evidence type="ECO:0000256" key="1">
    <source>
        <dbReference type="SAM" id="MobiDB-lite"/>
    </source>
</evidence>
<protein>
    <submittedName>
        <fullName evidence="2">Uncharacterized protein</fullName>
    </submittedName>
</protein>
<sequence length="71" mass="8277">MSNHDQRPQPVEWPETRQANWFPKNGSQLDLAGNHRIAKVELRKGARFGLFAQERAPGRFGADLKTENYWR</sequence>
<accession>A0A4R1RMI2</accession>
<evidence type="ECO:0000313" key="3">
    <source>
        <dbReference type="Proteomes" id="UP000295008"/>
    </source>
</evidence>
<gene>
    <name evidence="2" type="ORF">EDC14_101485</name>
</gene>